<sequence>MSNLEKIETLSQNQQTNQEDNEKSSDPKSKFNEEANKSEDENDQEDESEQDEQTDQDKESDFDSTRFRTNKDLYGLANITDQSFMLETFINDKKTSYTNKAGNYKKENNYKTQGNKAEHKSFDKHKKKPKTNPNVSNDSEGEIMWFISKTQDQRTFVR</sequence>
<name>A0A813ZUN9_9BILA</name>
<feature type="compositionally biased region" description="Polar residues" evidence="1">
    <location>
        <begin position="9"/>
        <end position="18"/>
    </location>
</feature>
<keyword evidence="3" id="KW-1185">Reference proteome</keyword>
<feature type="compositionally biased region" description="Basic and acidic residues" evidence="1">
    <location>
        <begin position="55"/>
        <end position="71"/>
    </location>
</feature>
<evidence type="ECO:0000313" key="3">
    <source>
        <dbReference type="Proteomes" id="UP000663879"/>
    </source>
</evidence>
<dbReference type="AlphaFoldDB" id="A0A813ZUN9"/>
<organism evidence="2 3">
    <name type="scientific">Brachionus calyciflorus</name>
    <dbReference type="NCBI Taxonomy" id="104777"/>
    <lineage>
        <taxon>Eukaryota</taxon>
        <taxon>Metazoa</taxon>
        <taxon>Spiralia</taxon>
        <taxon>Gnathifera</taxon>
        <taxon>Rotifera</taxon>
        <taxon>Eurotatoria</taxon>
        <taxon>Monogononta</taxon>
        <taxon>Pseudotrocha</taxon>
        <taxon>Ploima</taxon>
        <taxon>Brachionidae</taxon>
        <taxon>Brachionus</taxon>
    </lineage>
</organism>
<dbReference type="EMBL" id="CAJNOC010001978">
    <property type="protein sequence ID" value="CAF0904784.1"/>
    <property type="molecule type" value="Genomic_DNA"/>
</dbReference>
<reference evidence="2" key="1">
    <citation type="submission" date="2021-02" db="EMBL/GenBank/DDBJ databases">
        <authorList>
            <person name="Nowell W R."/>
        </authorList>
    </citation>
    <scope>NUCLEOTIDE SEQUENCE</scope>
    <source>
        <strain evidence="2">Ploen Becks lab</strain>
    </source>
</reference>
<accession>A0A813ZUN9</accession>
<gene>
    <name evidence="2" type="ORF">OXX778_LOCUS11587</name>
</gene>
<feature type="region of interest" description="Disordered" evidence="1">
    <location>
        <begin position="91"/>
        <end position="143"/>
    </location>
</feature>
<dbReference type="Proteomes" id="UP000663879">
    <property type="component" value="Unassembled WGS sequence"/>
</dbReference>
<proteinExistence type="predicted"/>
<evidence type="ECO:0000313" key="2">
    <source>
        <dbReference type="EMBL" id="CAF0904784.1"/>
    </source>
</evidence>
<feature type="region of interest" description="Disordered" evidence="1">
    <location>
        <begin position="1"/>
        <end position="73"/>
    </location>
</feature>
<protein>
    <submittedName>
        <fullName evidence="2">Uncharacterized protein</fullName>
    </submittedName>
</protein>
<feature type="compositionally biased region" description="Acidic residues" evidence="1">
    <location>
        <begin position="40"/>
        <end position="54"/>
    </location>
</feature>
<evidence type="ECO:0000256" key="1">
    <source>
        <dbReference type="SAM" id="MobiDB-lite"/>
    </source>
</evidence>
<comment type="caution">
    <text evidence="2">The sequence shown here is derived from an EMBL/GenBank/DDBJ whole genome shotgun (WGS) entry which is preliminary data.</text>
</comment>
<feature type="compositionally biased region" description="Basic and acidic residues" evidence="1">
    <location>
        <begin position="20"/>
        <end position="39"/>
    </location>
</feature>